<dbReference type="EMBL" id="FOYS01000006">
    <property type="protein sequence ID" value="SFR67540.1"/>
    <property type="molecule type" value="Genomic_DNA"/>
</dbReference>
<dbReference type="OrthoDB" id="65070at2157"/>
<keyword evidence="2" id="KW-0812">Transmembrane</keyword>
<gene>
    <name evidence="3" type="ORF">SAMN04488124_3374</name>
</gene>
<accession>A0A1I6IMN2</accession>
<protein>
    <recommendedName>
        <fullName evidence="5">CARDB protein</fullName>
    </recommendedName>
</protein>
<proteinExistence type="predicted"/>
<dbReference type="PANTHER" id="PTHR35902">
    <property type="entry name" value="S-LAYER DOMAIN-LIKE PROTEIN-RELATED"/>
    <property type="match status" value="1"/>
</dbReference>
<dbReference type="RefSeq" id="WP_089883084.1">
    <property type="nucleotide sequence ID" value="NZ_FOYS01000006.1"/>
</dbReference>
<evidence type="ECO:0000313" key="4">
    <source>
        <dbReference type="Proteomes" id="UP000243250"/>
    </source>
</evidence>
<feature type="compositionally biased region" description="Basic and acidic residues" evidence="1">
    <location>
        <begin position="545"/>
        <end position="561"/>
    </location>
</feature>
<evidence type="ECO:0008006" key="5">
    <source>
        <dbReference type="Google" id="ProtNLM"/>
    </source>
</evidence>
<feature type="region of interest" description="Disordered" evidence="1">
    <location>
        <begin position="535"/>
        <end position="561"/>
    </location>
</feature>
<dbReference type="PANTHER" id="PTHR35902:SF6">
    <property type="entry name" value="CONSERVED WITHIN P. AEROPHILUM"/>
    <property type="match status" value="1"/>
</dbReference>
<evidence type="ECO:0000256" key="2">
    <source>
        <dbReference type="SAM" id="Phobius"/>
    </source>
</evidence>
<name>A0A1I6IMN2_9EURY</name>
<keyword evidence="2" id="KW-0472">Membrane</keyword>
<organism evidence="3 4">
    <name type="scientific">Halogeometricum limi</name>
    <dbReference type="NCBI Taxonomy" id="555875"/>
    <lineage>
        <taxon>Archaea</taxon>
        <taxon>Methanobacteriati</taxon>
        <taxon>Methanobacteriota</taxon>
        <taxon>Stenosarchaea group</taxon>
        <taxon>Halobacteria</taxon>
        <taxon>Halobacteriales</taxon>
        <taxon>Haloferacaceae</taxon>
        <taxon>Halogeometricum</taxon>
    </lineage>
</organism>
<dbReference type="Proteomes" id="UP000243250">
    <property type="component" value="Unassembled WGS sequence"/>
</dbReference>
<sequence length="561" mass="57630">MSVVRLLAVVLALFLVVPSGVLADVPAARLTVSDVVVDPATPVVGDQVTVTVTVANSVGSESAVRVEELRLSDGENRLARATGVGSLSPGDGVTVPLATTFEAAGPRVLTLSVVGTDTEDRTVRIQRPVPVVVEAAPPLVELSVDGAAVDAETTLAVSLSNPTTAPLRNVVVTANDSVGRVVDGRRTLPTLTAGETARLNLSVVPTEAGERPVGVVVTYTTASGVSRTTTLERSVAVAPFVDDVGLAVVPVSGETAPDDAAGGFDGLLGGLGGAAGLAGGAVTTGGESADDRPLPTRYEVTVTNFGTVPVSNVVLAPTAENETLSRVSLPETLAPGAAATTTLDLASVPEPAVVRLDATYRAGVRDGSANATFRHVPAVADVRLTDVDVLRADGRVRVTGNVANLGDADLSGVVVEVVATDDVTPVFPHRDYFVGSLGGSDFAPVEVTADANDSATEIPVRIVYRVGGERVERVVAVTLDPEEETQNAALFPAFDGRSPTLDAAVAVLAVAIAGVLSVGVLRRRPTRAWLRERTRKLRSRPTRTASDDADRFDAVDAGREV</sequence>
<evidence type="ECO:0000256" key="1">
    <source>
        <dbReference type="SAM" id="MobiDB-lite"/>
    </source>
</evidence>
<dbReference type="STRING" id="555875.SAMN04488124_3374"/>
<keyword evidence="2" id="KW-1133">Transmembrane helix</keyword>
<keyword evidence="4" id="KW-1185">Reference proteome</keyword>
<feature type="transmembrane region" description="Helical" evidence="2">
    <location>
        <begin position="503"/>
        <end position="521"/>
    </location>
</feature>
<evidence type="ECO:0000313" key="3">
    <source>
        <dbReference type="EMBL" id="SFR67540.1"/>
    </source>
</evidence>
<dbReference type="InterPro" id="IPR013783">
    <property type="entry name" value="Ig-like_fold"/>
</dbReference>
<reference evidence="4" key="1">
    <citation type="submission" date="2016-10" db="EMBL/GenBank/DDBJ databases">
        <authorList>
            <person name="Varghese N."/>
            <person name="Submissions S."/>
        </authorList>
    </citation>
    <scope>NUCLEOTIDE SEQUENCE [LARGE SCALE GENOMIC DNA]</scope>
    <source>
        <strain evidence="4">CGMCC 1.8711</strain>
    </source>
</reference>
<dbReference type="Gene3D" id="2.60.40.10">
    <property type="entry name" value="Immunoglobulins"/>
    <property type="match status" value="2"/>
</dbReference>
<dbReference type="AlphaFoldDB" id="A0A1I6IMN2"/>